<feature type="transmembrane region" description="Helical" evidence="8">
    <location>
        <begin position="642"/>
        <end position="672"/>
    </location>
</feature>
<keyword evidence="6 8" id="KW-1133">Transmembrane helix</keyword>
<comment type="subcellular location">
    <subcellularLocation>
        <location evidence="1">Membrane</location>
        <topology evidence="1">Multi-pass membrane protein</topology>
    </subcellularLocation>
</comment>
<feature type="transmembrane region" description="Helical" evidence="8">
    <location>
        <begin position="141"/>
        <end position="161"/>
    </location>
</feature>
<dbReference type="Gene3D" id="1.20.1560.10">
    <property type="entry name" value="ABC transporter type 1, transmembrane domain"/>
    <property type="match status" value="2"/>
</dbReference>
<evidence type="ECO:0000259" key="10">
    <source>
        <dbReference type="PROSITE" id="PS50929"/>
    </source>
</evidence>
<protein>
    <submittedName>
        <fullName evidence="11">tRNA N6-adenosine threonylcarbamoyltransferase</fullName>
    </submittedName>
</protein>
<dbReference type="GO" id="GO:0005737">
    <property type="term" value="C:cytoplasm"/>
    <property type="evidence" value="ECO:0007669"/>
    <property type="project" value="UniProtKB-ARBA"/>
</dbReference>
<gene>
    <name evidence="11" type="primary">PGP-2</name>
    <name evidence="11" type="ORF">HK103_002418</name>
</gene>
<dbReference type="GO" id="GO:0016020">
    <property type="term" value="C:membrane"/>
    <property type="evidence" value="ECO:0007669"/>
    <property type="project" value="UniProtKB-SubCell"/>
</dbReference>
<dbReference type="PANTHER" id="PTHR43394:SF22">
    <property type="entry name" value="ABC TRANSMEMBRANE TYPE-1 DOMAIN-CONTAINING PROTEIN"/>
    <property type="match status" value="1"/>
</dbReference>
<dbReference type="InterPro" id="IPR036640">
    <property type="entry name" value="ABC1_TM_sf"/>
</dbReference>
<dbReference type="InterPro" id="IPR039421">
    <property type="entry name" value="Type_1_exporter"/>
</dbReference>
<dbReference type="PROSITE" id="PS50929">
    <property type="entry name" value="ABC_TM1F"/>
    <property type="match status" value="1"/>
</dbReference>
<dbReference type="InterPro" id="IPR003593">
    <property type="entry name" value="AAA+_ATPase"/>
</dbReference>
<evidence type="ECO:0000256" key="2">
    <source>
        <dbReference type="ARBA" id="ARBA00022448"/>
    </source>
</evidence>
<evidence type="ECO:0000256" key="4">
    <source>
        <dbReference type="ARBA" id="ARBA00022741"/>
    </source>
</evidence>
<evidence type="ECO:0000256" key="3">
    <source>
        <dbReference type="ARBA" id="ARBA00022692"/>
    </source>
</evidence>
<dbReference type="Pfam" id="PF00005">
    <property type="entry name" value="ABC_tran"/>
    <property type="match status" value="2"/>
</dbReference>
<evidence type="ECO:0000313" key="12">
    <source>
        <dbReference type="Proteomes" id="UP001210925"/>
    </source>
</evidence>
<evidence type="ECO:0000256" key="5">
    <source>
        <dbReference type="ARBA" id="ARBA00022840"/>
    </source>
</evidence>
<dbReference type="GO" id="GO:0005524">
    <property type="term" value="F:ATP binding"/>
    <property type="evidence" value="ECO:0007669"/>
    <property type="project" value="UniProtKB-KW"/>
</dbReference>
<feature type="domain" description="ABC transporter" evidence="9">
    <location>
        <begin position="741"/>
        <end position="974"/>
    </location>
</feature>
<keyword evidence="5" id="KW-0067">ATP-binding</keyword>
<dbReference type="EMBL" id="JADGKB010000184">
    <property type="protein sequence ID" value="KAJ3251405.1"/>
    <property type="molecule type" value="Genomic_DNA"/>
</dbReference>
<dbReference type="InterPro" id="IPR027417">
    <property type="entry name" value="P-loop_NTPase"/>
</dbReference>
<name>A0AAD5UD90_9FUNG</name>
<organism evidence="11 12">
    <name type="scientific">Boothiomyces macroporosus</name>
    <dbReference type="NCBI Taxonomy" id="261099"/>
    <lineage>
        <taxon>Eukaryota</taxon>
        <taxon>Fungi</taxon>
        <taxon>Fungi incertae sedis</taxon>
        <taxon>Chytridiomycota</taxon>
        <taxon>Chytridiomycota incertae sedis</taxon>
        <taxon>Chytridiomycetes</taxon>
        <taxon>Rhizophydiales</taxon>
        <taxon>Terramycetaceae</taxon>
        <taxon>Boothiomyces</taxon>
    </lineage>
</organism>
<dbReference type="Pfam" id="PF00664">
    <property type="entry name" value="ABC_membrane"/>
    <property type="match status" value="1"/>
</dbReference>
<dbReference type="PANTHER" id="PTHR43394">
    <property type="entry name" value="ATP-DEPENDENT PERMEASE MDL1, MITOCHONDRIAL"/>
    <property type="match status" value="1"/>
</dbReference>
<dbReference type="Proteomes" id="UP001210925">
    <property type="component" value="Unassembled WGS sequence"/>
</dbReference>
<dbReference type="InterPro" id="IPR017871">
    <property type="entry name" value="ABC_transporter-like_CS"/>
</dbReference>
<comment type="caution">
    <text evidence="11">The sequence shown here is derived from an EMBL/GenBank/DDBJ whole genome shotgun (WGS) entry which is preliminary data.</text>
</comment>
<feature type="transmembrane region" description="Helical" evidence="8">
    <location>
        <begin position="6"/>
        <end position="30"/>
    </location>
</feature>
<sequence>MSLKENWKIILLATTSSVIMGFSMPVRNYLTALFIEEFSNYKGIESEMVHRILNLIKMCAIYGIIAWIFTVVERFLWHYLSIQYVKSKLFSKILNSDLEWRERHTNHEFNHAYEEFDRLHDTISERVSPLIRNFVTFISGYRLSLVLLLVFPIVGLVLAFMQRRSSIVQEKEMKAYEKAGSIFHEAIHNILLIFESNTQKEESKKYREELLNIQKLREGIAWVYGLGWGSYNMTMYFAFGVSFFSGGKLVSSGYNSPSEILNTFTQIASGVTALGNLGQARADLECGYQIFIRIQKILQEQSGLSQSVLDGKSDLFNFDQGYIEFRNEGLSIDNLNLKIPLGKSIALIGGSGSGKSTILKLITRLYEPTSGSIFVNGIPINKIPLSILRKNIVLNKSNLLLGQELSDKDLQEASTIACTEEFIKELNDGYNTNIQSFQIGLSGGQIQRLAIARTILAAPPILLLDESTSALDPITESKIVDGVLQRRKGSTNIFVTHRDTHLHKMDAIFVFDQGKVVESGKYDDLVSLKFTEDYSGSKGVKIENAEGMPELQLKREFFNLIREMMSYITRYNMLFVGVIGSLLYGVKNPLQGLIIARELQKEYLALISSVFSDVTTITLLVKQDYFENLHQNVLDKLYKTKLYEATFAGFVDGLFEALLIAIFSVGLYVGAYLLTAKLAINEEIMVVLLTMTFTALFTKDLFNSIMHSLGPARLATDQILDLTLSAPRGKLKTLSPKINSIEFKNVIFSYPLTNSIVLDNVSLKITANTRVVIVGPSGSGKSTFAHLLIEKFYPNEGSILINDEKLQDFTLESIRHSISILPQSPQFLKRSVKDNLTYGLKDIPMLDLVLATKHAKAFDFINELPEKFQSILQENASNLSGGQKQRLGLARLFLRNTPVVLFDEPTSALDKETELEIFEYLNEFLKNKISIMITHRLEHALNADLVIVMKNGKVDAMGSHQDCIANSSWYKNSI</sequence>
<proteinExistence type="predicted"/>
<dbReference type="GO" id="GO:0140359">
    <property type="term" value="F:ABC-type transporter activity"/>
    <property type="evidence" value="ECO:0007669"/>
    <property type="project" value="InterPro"/>
</dbReference>
<evidence type="ECO:0000313" key="11">
    <source>
        <dbReference type="EMBL" id="KAJ3251405.1"/>
    </source>
</evidence>
<evidence type="ECO:0000259" key="9">
    <source>
        <dbReference type="PROSITE" id="PS50893"/>
    </source>
</evidence>
<keyword evidence="3 8" id="KW-0812">Transmembrane</keyword>
<evidence type="ECO:0000256" key="7">
    <source>
        <dbReference type="ARBA" id="ARBA00023136"/>
    </source>
</evidence>
<dbReference type="FunFam" id="3.40.50.300:FF:000604">
    <property type="entry name" value="ABC transporter B family member 28"/>
    <property type="match status" value="1"/>
</dbReference>
<dbReference type="PROSITE" id="PS00211">
    <property type="entry name" value="ABC_TRANSPORTER_1"/>
    <property type="match status" value="2"/>
</dbReference>
<dbReference type="AlphaFoldDB" id="A0AAD5UD90"/>
<dbReference type="SUPFAM" id="SSF52540">
    <property type="entry name" value="P-loop containing nucleoside triphosphate hydrolases"/>
    <property type="match status" value="2"/>
</dbReference>
<dbReference type="SUPFAM" id="SSF90123">
    <property type="entry name" value="ABC transporter transmembrane region"/>
    <property type="match status" value="2"/>
</dbReference>
<keyword evidence="2" id="KW-0813">Transport</keyword>
<feature type="domain" description="ABC transporter" evidence="9">
    <location>
        <begin position="316"/>
        <end position="538"/>
    </location>
</feature>
<dbReference type="PROSITE" id="PS50893">
    <property type="entry name" value="ABC_TRANSPORTER_2"/>
    <property type="match status" value="2"/>
</dbReference>
<dbReference type="GO" id="GO:0016887">
    <property type="term" value="F:ATP hydrolysis activity"/>
    <property type="evidence" value="ECO:0007669"/>
    <property type="project" value="InterPro"/>
</dbReference>
<feature type="transmembrane region" description="Helical" evidence="8">
    <location>
        <begin position="564"/>
        <end position="583"/>
    </location>
</feature>
<feature type="transmembrane region" description="Helical" evidence="8">
    <location>
        <begin position="51"/>
        <end position="72"/>
    </location>
</feature>
<evidence type="ECO:0000256" key="1">
    <source>
        <dbReference type="ARBA" id="ARBA00004141"/>
    </source>
</evidence>
<dbReference type="InterPro" id="IPR003439">
    <property type="entry name" value="ABC_transporter-like_ATP-bd"/>
</dbReference>
<evidence type="ECO:0000256" key="8">
    <source>
        <dbReference type="SAM" id="Phobius"/>
    </source>
</evidence>
<keyword evidence="4" id="KW-0547">Nucleotide-binding</keyword>
<keyword evidence="7 8" id="KW-0472">Membrane</keyword>
<keyword evidence="12" id="KW-1185">Reference proteome</keyword>
<accession>A0AAD5UD90</accession>
<evidence type="ECO:0000256" key="6">
    <source>
        <dbReference type="ARBA" id="ARBA00022989"/>
    </source>
</evidence>
<dbReference type="Gene3D" id="3.40.50.300">
    <property type="entry name" value="P-loop containing nucleotide triphosphate hydrolases"/>
    <property type="match status" value="2"/>
</dbReference>
<dbReference type="InterPro" id="IPR011527">
    <property type="entry name" value="ABC1_TM_dom"/>
</dbReference>
<feature type="domain" description="ABC transmembrane type-1" evidence="10">
    <location>
        <begin position="11"/>
        <end position="280"/>
    </location>
</feature>
<reference evidence="11" key="1">
    <citation type="submission" date="2020-05" db="EMBL/GenBank/DDBJ databases">
        <title>Phylogenomic resolution of chytrid fungi.</title>
        <authorList>
            <person name="Stajich J.E."/>
            <person name="Amses K."/>
            <person name="Simmons R."/>
            <person name="Seto K."/>
            <person name="Myers J."/>
            <person name="Bonds A."/>
            <person name="Quandt C.A."/>
            <person name="Barry K."/>
            <person name="Liu P."/>
            <person name="Grigoriev I."/>
            <person name="Longcore J.E."/>
            <person name="James T.Y."/>
        </authorList>
    </citation>
    <scope>NUCLEOTIDE SEQUENCE</scope>
    <source>
        <strain evidence="11">PLAUS21</strain>
    </source>
</reference>
<dbReference type="SMART" id="SM00382">
    <property type="entry name" value="AAA"/>
    <property type="match status" value="2"/>
</dbReference>